<dbReference type="PROSITE" id="PS00570">
    <property type="entry name" value="RING_HYDROXYL_ALPHA"/>
    <property type="match status" value="1"/>
</dbReference>
<name>A0AAU8TG85_9BURK</name>
<keyword evidence="9" id="KW-0520">NAD</keyword>
<keyword evidence="6" id="KW-0560">Oxidoreductase</keyword>
<evidence type="ECO:0000313" key="11">
    <source>
        <dbReference type="EMBL" id="AJZ60743.1"/>
    </source>
</evidence>
<dbReference type="GO" id="GO:0051213">
    <property type="term" value="F:dioxygenase activity"/>
    <property type="evidence" value="ECO:0007669"/>
    <property type="project" value="UniProtKB-KW"/>
</dbReference>
<dbReference type="PANTHER" id="PTHR43756:SF1">
    <property type="entry name" value="3-PHENYLPROPIONATE_CINNAMIC ACID DIOXYGENASE SUBUNIT ALPHA"/>
    <property type="match status" value="1"/>
</dbReference>
<dbReference type="Pfam" id="PF00355">
    <property type="entry name" value="Rieske"/>
    <property type="match status" value="1"/>
</dbReference>
<evidence type="ECO:0000259" key="10">
    <source>
        <dbReference type="PROSITE" id="PS51296"/>
    </source>
</evidence>
<evidence type="ECO:0000256" key="9">
    <source>
        <dbReference type="ARBA" id="ARBA00023027"/>
    </source>
</evidence>
<dbReference type="InterPro" id="IPR001663">
    <property type="entry name" value="Rng_hydr_dOase-A"/>
</dbReference>
<dbReference type="CDD" id="cd08881">
    <property type="entry name" value="RHO_alpha_C_NDO-like"/>
    <property type="match status" value="1"/>
</dbReference>
<dbReference type="AlphaFoldDB" id="A0AAU8TG85"/>
<dbReference type="GO" id="GO:0051537">
    <property type="term" value="F:2 iron, 2 sulfur cluster binding"/>
    <property type="evidence" value="ECO:0007669"/>
    <property type="project" value="UniProtKB-KW"/>
</dbReference>
<evidence type="ECO:0000256" key="4">
    <source>
        <dbReference type="ARBA" id="ARBA00022797"/>
    </source>
</evidence>
<dbReference type="InterPro" id="IPR036922">
    <property type="entry name" value="Rieske_2Fe-2S_sf"/>
</dbReference>
<dbReference type="InterPro" id="IPR015879">
    <property type="entry name" value="Ring_hydroxy_dOase_asu_C_dom"/>
</dbReference>
<keyword evidence="3" id="KW-0479">Metal-binding</keyword>
<dbReference type="PANTHER" id="PTHR43756">
    <property type="entry name" value="CHOLINE MONOOXYGENASE, CHLOROPLASTIC"/>
    <property type="match status" value="1"/>
</dbReference>
<dbReference type="Gene3D" id="2.102.10.10">
    <property type="entry name" value="Rieske [2Fe-2S] iron-sulphur domain"/>
    <property type="match status" value="1"/>
</dbReference>
<evidence type="ECO:0000256" key="2">
    <source>
        <dbReference type="ARBA" id="ARBA00022714"/>
    </source>
</evidence>
<dbReference type="RefSeq" id="WP_149029688.1">
    <property type="nucleotide sequence ID" value="NZ_CP010026.1"/>
</dbReference>
<dbReference type="SUPFAM" id="SSF55961">
    <property type="entry name" value="Bet v1-like"/>
    <property type="match status" value="1"/>
</dbReference>
<keyword evidence="2" id="KW-0001">2Fe-2S</keyword>
<reference evidence="11 12" key="1">
    <citation type="journal article" date="2015" name="Genome Announc.">
        <title>Complete genome sequences for 59 burkholderia isolates, both pathogenic and near neighbor.</title>
        <authorList>
            <person name="Johnson S.L."/>
            <person name="Bishop-Lilly K.A."/>
            <person name="Ladner J.T."/>
            <person name="Daligault H.E."/>
            <person name="Davenport K.W."/>
            <person name="Jaissle J."/>
            <person name="Frey K.G."/>
            <person name="Koroleva G.I."/>
            <person name="Bruce D.C."/>
            <person name="Coyne S.R."/>
            <person name="Broomall S.M."/>
            <person name="Li P.E."/>
            <person name="Teshima H."/>
            <person name="Gibbons H.S."/>
            <person name="Palacios G.F."/>
            <person name="Rosenzweig C.N."/>
            <person name="Redden C.L."/>
            <person name="Xu Y."/>
            <person name="Minogue T.D."/>
            <person name="Chain P.S."/>
        </authorList>
    </citation>
    <scope>NUCLEOTIDE SEQUENCE [LARGE SCALE GENOMIC DNA]</scope>
    <source>
        <strain evidence="11 12">ATCC BAA-463</strain>
    </source>
</reference>
<protein>
    <submittedName>
        <fullName evidence="11">Naphthalene dioxygenase large subunit</fullName>
    </submittedName>
</protein>
<feature type="domain" description="Rieske" evidence="10">
    <location>
        <begin position="50"/>
        <end position="131"/>
    </location>
</feature>
<evidence type="ECO:0000256" key="5">
    <source>
        <dbReference type="ARBA" id="ARBA00022964"/>
    </source>
</evidence>
<evidence type="ECO:0000313" key="12">
    <source>
        <dbReference type="Proteomes" id="UP000032614"/>
    </source>
</evidence>
<comment type="similarity">
    <text evidence="1">Belongs to the bacterial ring-hydroxylating dioxygenase alpha subunit family.</text>
</comment>
<dbReference type="Pfam" id="PF00848">
    <property type="entry name" value="Ring_hydroxyl_A"/>
    <property type="match status" value="1"/>
</dbReference>
<keyword evidence="8" id="KW-0411">Iron-sulfur</keyword>
<keyword evidence="5 11" id="KW-0223">Dioxygenase</keyword>
<dbReference type="PROSITE" id="PS51296">
    <property type="entry name" value="RIESKE"/>
    <property type="match status" value="1"/>
</dbReference>
<dbReference type="InterPro" id="IPR043266">
    <property type="entry name" value="RHO_NdoB-like_C"/>
</dbReference>
<dbReference type="SUPFAM" id="SSF50022">
    <property type="entry name" value="ISP domain"/>
    <property type="match status" value="1"/>
</dbReference>
<dbReference type="GeneID" id="66516953"/>
<evidence type="ECO:0000256" key="7">
    <source>
        <dbReference type="ARBA" id="ARBA00023004"/>
    </source>
</evidence>
<proteinExistence type="inferred from homology"/>
<evidence type="ECO:0000256" key="6">
    <source>
        <dbReference type="ARBA" id="ARBA00023002"/>
    </source>
</evidence>
<dbReference type="InterPro" id="IPR015881">
    <property type="entry name" value="ARHD_Rieske_2Fe_2S"/>
</dbReference>
<dbReference type="InterPro" id="IPR017941">
    <property type="entry name" value="Rieske_2Fe-2S"/>
</dbReference>
<evidence type="ECO:0000256" key="8">
    <source>
        <dbReference type="ARBA" id="ARBA00023014"/>
    </source>
</evidence>
<dbReference type="Proteomes" id="UP000032614">
    <property type="component" value="Chromosome 1"/>
</dbReference>
<gene>
    <name evidence="11" type="primary">narAa</name>
    <name evidence="11" type="ORF">OI25_3028</name>
</gene>
<dbReference type="EMBL" id="CP010026">
    <property type="protein sequence ID" value="AJZ60743.1"/>
    <property type="molecule type" value="Genomic_DNA"/>
</dbReference>
<dbReference type="PRINTS" id="PR00090">
    <property type="entry name" value="RNGDIOXGNASE"/>
</dbReference>
<evidence type="ECO:0000256" key="3">
    <source>
        <dbReference type="ARBA" id="ARBA00022723"/>
    </source>
</evidence>
<accession>A0AAU8TG85</accession>
<dbReference type="GO" id="GO:0005506">
    <property type="term" value="F:iron ion binding"/>
    <property type="evidence" value="ECO:0007669"/>
    <property type="project" value="InterPro"/>
</dbReference>
<keyword evidence="4" id="KW-0058">Aromatic hydrocarbons catabolism</keyword>
<keyword evidence="7" id="KW-0408">Iron</keyword>
<organism evidence="11 12">
    <name type="scientific">Paraburkholderia fungorum</name>
    <dbReference type="NCBI Taxonomy" id="134537"/>
    <lineage>
        <taxon>Bacteria</taxon>
        <taxon>Pseudomonadati</taxon>
        <taxon>Pseudomonadota</taxon>
        <taxon>Betaproteobacteria</taxon>
        <taxon>Burkholderiales</taxon>
        <taxon>Burkholderiaceae</taxon>
        <taxon>Paraburkholderia</taxon>
    </lineage>
</organism>
<dbReference type="Gene3D" id="3.90.380.10">
    <property type="entry name" value="Naphthalene 1,2-dioxygenase Alpha Subunit, Chain A, domain 1"/>
    <property type="match status" value="1"/>
</dbReference>
<sequence length="453" mass="50062">MSKSTETNTGVPDFLANMADDLEKGLLPIQVFNNQQVYDLELRRIFARSWVYIGHESEIPNCGDYATRYIGEDPFIFIRDDEGVVRVLLNSCRHRGAQVCRASAGNTTHFACPFHGWTYKNNGQLVSVPARSQGYRELKTSEWGLFAAPKVASYCGLVFANLDPDAIPFEQYIGQYHWYLDMQFKLTAGGMEVIGEPQRWVVDANWKQGAENFCGDSSHTQMTHRSALDAGIVRAAAAGAPGRNYGLHVHGCDGHAISIRQMEEGGESVFWDYPEEVTSQFDSGGLSEVQLDLARRALVHNGTVFPNFSFLHFGLTDSPSKPAAGYLSIRVWQPKGPGKIEIWNWIMAPKEASESYKERAFEVGMSSFGPSGSFEQDDVAVWPGVTRSAATVFAEMNNVKVNYQMGLGGMGDVQPIADWPGPGVAVLSNAGEGGLRTFHQTWYDRIMLNGTKS</sequence>
<dbReference type="KEGG" id="bfn:OI25_3028"/>
<evidence type="ECO:0000256" key="1">
    <source>
        <dbReference type="ARBA" id="ARBA00008751"/>
    </source>
</evidence>